<dbReference type="PANTHER" id="PTHR32011">
    <property type="entry name" value="OS08G0472400 PROTEIN"/>
    <property type="match status" value="1"/>
</dbReference>
<reference evidence="1 2" key="1">
    <citation type="journal article" date="2020" name="Nat. Food">
        <title>A phased Vanilla planifolia genome enables genetic improvement of flavour and production.</title>
        <authorList>
            <person name="Hasing T."/>
            <person name="Tang H."/>
            <person name="Brym M."/>
            <person name="Khazi F."/>
            <person name="Huang T."/>
            <person name="Chambers A.H."/>
        </authorList>
    </citation>
    <scope>NUCLEOTIDE SEQUENCE [LARGE SCALE GENOMIC DNA]</scope>
    <source>
        <tissue evidence="1">Leaf</tissue>
    </source>
</reference>
<evidence type="ECO:0000313" key="1">
    <source>
        <dbReference type="EMBL" id="KAG0457332.1"/>
    </source>
</evidence>
<keyword evidence="2" id="KW-1185">Reference proteome</keyword>
<dbReference type="OrthoDB" id="406156at2759"/>
<accession>A0A835PWL8</accession>
<evidence type="ECO:0000313" key="2">
    <source>
        <dbReference type="Proteomes" id="UP000636800"/>
    </source>
</evidence>
<name>A0A835PWL8_VANPL</name>
<comment type="caution">
    <text evidence="1">The sequence shown here is derived from an EMBL/GenBank/DDBJ whole genome shotgun (WGS) entry which is preliminary data.</text>
</comment>
<proteinExistence type="predicted"/>
<organism evidence="1 2">
    <name type="scientific">Vanilla planifolia</name>
    <name type="common">Vanilla</name>
    <dbReference type="NCBI Taxonomy" id="51239"/>
    <lineage>
        <taxon>Eukaryota</taxon>
        <taxon>Viridiplantae</taxon>
        <taxon>Streptophyta</taxon>
        <taxon>Embryophyta</taxon>
        <taxon>Tracheophyta</taxon>
        <taxon>Spermatophyta</taxon>
        <taxon>Magnoliopsida</taxon>
        <taxon>Liliopsida</taxon>
        <taxon>Asparagales</taxon>
        <taxon>Orchidaceae</taxon>
        <taxon>Vanilloideae</taxon>
        <taxon>Vanilleae</taxon>
        <taxon>Vanilla</taxon>
    </lineage>
</organism>
<dbReference type="Proteomes" id="UP000636800">
    <property type="component" value="Chromosome 12"/>
</dbReference>
<sequence>MMTTTEGNAVQPRRVCFSFAAYSKVVIEHLRACGIPVADGLSEEEFAVIESSHGFQFPPDLRSILREGLPIGAGFPNWRSASPQQIQILLSLPASSLLYEISRPSGGRFWPVAWGPRPESSSDSNYRARLLLARAPKLVPVYRHYYIAASPNLAGNPLFFVHGSDVRCCGYDLADFFARGELSFTSTASPAPTPSWMAREARTVEVWTELAEGGGGGCGGWLKAWMRRLGWRLLEGGWGEEDVREMLLMGRWNDETKADPMEPKDPLDVVWHVRLLALVLLRAGWSAEDVVYSMGGKGFADGRMSAATGACCAEATKNEISSHVRSN</sequence>
<protein>
    <submittedName>
        <fullName evidence="1">Uncharacterized protein</fullName>
    </submittedName>
</protein>
<dbReference type="AlphaFoldDB" id="A0A835PWL8"/>
<dbReference type="EMBL" id="JADCNL010000012">
    <property type="protein sequence ID" value="KAG0457332.1"/>
    <property type="molecule type" value="Genomic_DNA"/>
</dbReference>
<gene>
    <name evidence="1" type="ORF">HPP92_022489</name>
</gene>
<dbReference type="PANTHER" id="PTHR32011:SF6">
    <property type="entry name" value="KNR4_SMI1-LIKE DOMAIN-CONTAINING PROTEIN"/>
    <property type="match status" value="1"/>
</dbReference>